<dbReference type="AlphaFoldDB" id="A0A916T365"/>
<gene>
    <name evidence="2" type="ORF">GCM10011380_19370</name>
</gene>
<dbReference type="RefSeq" id="WP_188658552.1">
    <property type="nucleotide sequence ID" value="NZ_BMIH01000002.1"/>
</dbReference>
<dbReference type="EMBL" id="BMIH01000002">
    <property type="protein sequence ID" value="GGB30054.1"/>
    <property type="molecule type" value="Genomic_DNA"/>
</dbReference>
<dbReference type="InterPro" id="IPR036046">
    <property type="entry name" value="Acylphosphatase-like_dom_sf"/>
</dbReference>
<evidence type="ECO:0000313" key="3">
    <source>
        <dbReference type="Proteomes" id="UP000623067"/>
    </source>
</evidence>
<dbReference type="InterPro" id="IPR007024">
    <property type="entry name" value="BLUF_domain"/>
</dbReference>
<dbReference type="Gene3D" id="3.30.70.100">
    <property type="match status" value="1"/>
</dbReference>
<organism evidence="2 3">
    <name type="scientific">Sphingomonas metalli</name>
    <dbReference type="NCBI Taxonomy" id="1779358"/>
    <lineage>
        <taxon>Bacteria</taxon>
        <taxon>Pseudomonadati</taxon>
        <taxon>Pseudomonadota</taxon>
        <taxon>Alphaproteobacteria</taxon>
        <taxon>Sphingomonadales</taxon>
        <taxon>Sphingomonadaceae</taxon>
        <taxon>Sphingomonas</taxon>
    </lineage>
</organism>
<sequence>MMESSDVRRLIYASRAVGANAVHDHELILAQSRRNNGLDGISGILSIRDDQYLQLIEGPADSVGMAFERIARDPRHTDIRLLDDRMVEERQFGDWSMASLPGDHPEDAAARLRWLLRNADPEVASFFL</sequence>
<name>A0A916T365_9SPHN</name>
<feature type="domain" description="BLUF" evidence="1">
    <location>
        <begin position="7"/>
        <end position="98"/>
    </location>
</feature>
<evidence type="ECO:0000259" key="1">
    <source>
        <dbReference type="PROSITE" id="PS50925"/>
    </source>
</evidence>
<reference evidence="2" key="1">
    <citation type="journal article" date="2014" name="Int. J. Syst. Evol. Microbiol.">
        <title>Complete genome sequence of Corynebacterium casei LMG S-19264T (=DSM 44701T), isolated from a smear-ripened cheese.</title>
        <authorList>
            <consortium name="US DOE Joint Genome Institute (JGI-PGF)"/>
            <person name="Walter F."/>
            <person name="Albersmeier A."/>
            <person name="Kalinowski J."/>
            <person name="Ruckert C."/>
        </authorList>
    </citation>
    <scope>NUCLEOTIDE SEQUENCE</scope>
    <source>
        <strain evidence="2">CGMCC 1.15330</strain>
    </source>
</reference>
<keyword evidence="3" id="KW-1185">Reference proteome</keyword>
<comment type="caution">
    <text evidence="2">The sequence shown here is derived from an EMBL/GenBank/DDBJ whole genome shotgun (WGS) entry which is preliminary data.</text>
</comment>
<evidence type="ECO:0000313" key="2">
    <source>
        <dbReference type="EMBL" id="GGB30054.1"/>
    </source>
</evidence>
<dbReference type="GO" id="GO:0009882">
    <property type="term" value="F:blue light photoreceptor activity"/>
    <property type="evidence" value="ECO:0007669"/>
    <property type="project" value="InterPro"/>
</dbReference>
<dbReference type="Pfam" id="PF04940">
    <property type="entry name" value="BLUF"/>
    <property type="match status" value="1"/>
</dbReference>
<proteinExistence type="predicted"/>
<accession>A0A916T365</accession>
<dbReference type="GO" id="GO:0071949">
    <property type="term" value="F:FAD binding"/>
    <property type="evidence" value="ECO:0007669"/>
    <property type="project" value="InterPro"/>
</dbReference>
<dbReference type="SUPFAM" id="SSF54975">
    <property type="entry name" value="Acylphosphatase/BLUF domain-like"/>
    <property type="match status" value="1"/>
</dbReference>
<dbReference type="PROSITE" id="PS50925">
    <property type="entry name" value="BLUF"/>
    <property type="match status" value="1"/>
</dbReference>
<dbReference type="SMART" id="SM01034">
    <property type="entry name" value="BLUF"/>
    <property type="match status" value="1"/>
</dbReference>
<dbReference type="Proteomes" id="UP000623067">
    <property type="component" value="Unassembled WGS sequence"/>
</dbReference>
<protein>
    <recommendedName>
        <fullName evidence="1">BLUF domain-containing protein</fullName>
    </recommendedName>
</protein>
<reference evidence="2" key="2">
    <citation type="submission" date="2020-09" db="EMBL/GenBank/DDBJ databases">
        <authorList>
            <person name="Sun Q."/>
            <person name="Zhou Y."/>
        </authorList>
    </citation>
    <scope>NUCLEOTIDE SEQUENCE</scope>
    <source>
        <strain evidence="2">CGMCC 1.15330</strain>
    </source>
</reference>